<accession>A0ABQ6PKX7</accession>
<keyword evidence="2" id="KW-1185">Reference proteome</keyword>
<comment type="caution">
    <text evidence="1">The sequence shown here is derived from an EMBL/GenBank/DDBJ whole genome shotgun (WGS) entry which is preliminary data.</text>
</comment>
<dbReference type="EMBL" id="BTPD01000003">
    <property type="protein sequence ID" value="GMQ28571.1"/>
    <property type="molecule type" value="Genomic_DNA"/>
</dbReference>
<gene>
    <name evidence="1" type="ORF">Aconfl_12140</name>
</gene>
<proteinExistence type="predicted"/>
<dbReference type="Proteomes" id="UP001338309">
    <property type="component" value="Unassembled WGS sequence"/>
</dbReference>
<protein>
    <submittedName>
        <fullName evidence="1">Uncharacterized protein</fullName>
    </submittedName>
</protein>
<sequence>MINVFVLCFQSLTSPNCLFSSPENSGVLNPFDSSFSPLIFHRKEKLSSSLPPNFILFQRKSASKYGFKKKFQVKKKFQYQNMTYII</sequence>
<evidence type="ECO:0000313" key="2">
    <source>
        <dbReference type="Proteomes" id="UP001338309"/>
    </source>
</evidence>
<reference evidence="1 2" key="1">
    <citation type="submission" date="2023-08" db="EMBL/GenBank/DDBJ databases">
        <title>Draft genome sequence of Algoriphagus confluentis.</title>
        <authorList>
            <person name="Takatani N."/>
            <person name="Hosokawa M."/>
            <person name="Sawabe T."/>
        </authorList>
    </citation>
    <scope>NUCLEOTIDE SEQUENCE [LARGE SCALE GENOMIC DNA]</scope>
    <source>
        <strain evidence="1 2">NBRC 111222</strain>
    </source>
</reference>
<evidence type="ECO:0000313" key="1">
    <source>
        <dbReference type="EMBL" id="GMQ28571.1"/>
    </source>
</evidence>
<organism evidence="1 2">
    <name type="scientific">Algoriphagus confluentis</name>
    <dbReference type="NCBI Taxonomy" id="1697556"/>
    <lineage>
        <taxon>Bacteria</taxon>
        <taxon>Pseudomonadati</taxon>
        <taxon>Bacteroidota</taxon>
        <taxon>Cytophagia</taxon>
        <taxon>Cytophagales</taxon>
        <taxon>Cyclobacteriaceae</taxon>
        <taxon>Algoriphagus</taxon>
    </lineage>
</organism>
<name>A0ABQ6PKX7_9BACT</name>